<organism evidence="7 8">
    <name type="scientific">Roseovarius faecimaris</name>
    <dbReference type="NCBI Taxonomy" id="2494550"/>
    <lineage>
        <taxon>Bacteria</taxon>
        <taxon>Pseudomonadati</taxon>
        <taxon>Pseudomonadota</taxon>
        <taxon>Alphaproteobacteria</taxon>
        <taxon>Rhodobacterales</taxon>
        <taxon>Roseobacteraceae</taxon>
        <taxon>Roseovarius</taxon>
    </lineage>
</organism>
<dbReference type="PANTHER" id="PTHR30468:SF1">
    <property type="entry name" value="ALPHA-KETOGLUTARATE-DEPENDENT SULFONATE DIOXYGENASE"/>
    <property type="match status" value="1"/>
</dbReference>
<dbReference type="Proteomes" id="UP000428330">
    <property type="component" value="Chromosome"/>
</dbReference>
<feature type="domain" description="TauD/TfdA-like" evidence="6">
    <location>
        <begin position="4"/>
        <end position="262"/>
    </location>
</feature>
<evidence type="ECO:0000313" key="7">
    <source>
        <dbReference type="EMBL" id="QGX98269.1"/>
    </source>
</evidence>
<dbReference type="AlphaFoldDB" id="A0A6I6IMM9"/>
<dbReference type="GO" id="GO:0006790">
    <property type="term" value="P:sulfur compound metabolic process"/>
    <property type="evidence" value="ECO:0007669"/>
    <property type="project" value="TreeGrafter"/>
</dbReference>
<dbReference type="PANTHER" id="PTHR30468">
    <property type="entry name" value="ALPHA-KETOGLUTARATE-DEPENDENT SULFONATE DIOXYGENASE"/>
    <property type="match status" value="1"/>
</dbReference>
<keyword evidence="4" id="KW-0560">Oxidoreductase</keyword>
<evidence type="ECO:0000256" key="4">
    <source>
        <dbReference type="ARBA" id="ARBA00023002"/>
    </source>
</evidence>
<dbReference type="Gene3D" id="3.60.130.10">
    <property type="entry name" value="Clavaminate synthase-like"/>
    <property type="match status" value="1"/>
</dbReference>
<evidence type="ECO:0000313" key="8">
    <source>
        <dbReference type="Proteomes" id="UP000428330"/>
    </source>
</evidence>
<dbReference type="OrthoDB" id="7209371at2"/>
<dbReference type="InterPro" id="IPR003819">
    <property type="entry name" value="TauD/TfdA-like"/>
</dbReference>
<dbReference type="Pfam" id="PF02668">
    <property type="entry name" value="TauD"/>
    <property type="match status" value="1"/>
</dbReference>
<keyword evidence="3 7" id="KW-0223">Dioxygenase</keyword>
<dbReference type="GO" id="GO:0046872">
    <property type="term" value="F:metal ion binding"/>
    <property type="evidence" value="ECO:0007669"/>
    <property type="project" value="UniProtKB-KW"/>
</dbReference>
<comment type="similarity">
    <text evidence="1">Belongs to the TfdA dioxygenase family.</text>
</comment>
<sequence>MKAQRITPAIGAVIEGIDLSQPVTGAVTDALYAALLEHQVIFLRDTGISPEAHLALAESFGELDAPHPHYPHVEGFDRIVKLENDSSAPPDTNCWHTDLTFRQVQPFASLLVARVVPKVGGDTMWSSCYAAYDRLPDGMKADLEGLEAVHDLGDFRNSFPTKEQLDEAVGRFGHMVRPLIGTHEVTGAKFLNFNEAFVTHILGLTAKDSHALMTWLAGHMNTPEDQMRWRWAAGDLAIWDNRCTMHYAVADYLPAYRCMNRITVVKDRRAADRLKEAS</sequence>
<evidence type="ECO:0000256" key="3">
    <source>
        <dbReference type="ARBA" id="ARBA00022964"/>
    </source>
</evidence>
<accession>A0A6I6IMM9</accession>
<gene>
    <name evidence="7" type="ORF">EI983_08220</name>
</gene>
<dbReference type="SUPFAM" id="SSF51197">
    <property type="entry name" value="Clavaminate synthase-like"/>
    <property type="match status" value="1"/>
</dbReference>
<evidence type="ECO:0000256" key="2">
    <source>
        <dbReference type="ARBA" id="ARBA00022723"/>
    </source>
</evidence>
<dbReference type="InterPro" id="IPR042098">
    <property type="entry name" value="TauD-like_sf"/>
</dbReference>
<dbReference type="GO" id="GO:0000908">
    <property type="term" value="F:taurine dioxygenase activity"/>
    <property type="evidence" value="ECO:0007669"/>
    <property type="project" value="TreeGrafter"/>
</dbReference>
<dbReference type="GO" id="GO:0005737">
    <property type="term" value="C:cytoplasm"/>
    <property type="evidence" value="ECO:0007669"/>
    <property type="project" value="TreeGrafter"/>
</dbReference>
<dbReference type="KEGG" id="rom:EI983_08220"/>
<evidence type="ECO:0000256" key="1">
    <source>
        <dbReference type="ARBA" id="ARBA00005896"/>
    </source>
</evidence>
<dbReference type="RefSeq" id="WP_157706901.1">
    <property type="nucleotide sequence ID" value="NZ_CP034348.1"/>
</dbReference>
<dbReference type="EMBL" id="CP034348">
    <property type="protein sequence ID" value="QGX98269.1"/>
    <property type="molecule type" value="Genomic_DNA"/>
</dbReference>
<dbReference type="InterPro" id="IPR051323">
    <property type="entry name" value="AtsK-like"/>
</dbReference>
<keyword evidence="8" id="KW-1185">Reference proteome</keyword>
<protein>
    <submittedName>
        <fullName evidence="7">Taurine dioxygenase</fullName>
    </submittedName>
</protein>
<keyword evidence="5" id="KW-0408">Iron</keyword>
<keyword evidence="2" id="KW-0479">Metal-binding</keyword>
<reference evidence="8" key="1">
    <citation type="submission" date="2018-12" db="EMBL/GenBank/DDBJ databases">
        <title>Complete genome sequence of Roseovarius sp. MME-070.</title>
        <authorList>
            <person name="Nam Y.-D."/>
            <person name="Kang J."/>
            <person name="Chung W.-H."/>
            <person name="Park Y.S."/>
        </authorList>
    </citation>
    <scope>NUCLEOTIDE SEQUENCE [LARGE SCALE GENOMIC DNA]</scope>
    <source>
        <strain evidence="8">MME-070</strain>
    </source>
</reference>
<evidence type="ECO:0000259" key="6">
    <source>
        <dbReference type="Pfam" id="PF02668"/>
    </source>
</evidence>
<proteinExistence type="inferred from homology"/>
<name>A0A6I6IMM9_9RHOB</name>
<evidence type="ECO:0000256" key="5">
    <source>
        <dbReference type="ARBA" id="ARBA00023004"/>
    </source>
</evidence>